<name>A0A561S9V6_9ACTN</name>
<evidence type="ECO:0000313" key="1">
    <source>
        <dbReference type="EMBL" id="TWF71658.1"/>
    </source>
</evidence>
<dbReference type="OrthoDB" id="9819724at2"/>
<proteinExistence type="predicted"/>
<organism evidence="1 2">
    <name type="scientific">Kitasatospora viridis</name>
    <dbReference type="NCBI Taxonomy" id="281105"/>
    <lineage>
        <taxon>Bacteria</taxon>
        <taxon>Bacillati</taxon>
        <taxon>Actinomycetota</taxon>
        <taxon>Actinomycetes</taxon>
        <taxon>Kitasatosporales</taxon>
        <taxon>Streptomycetaceae</taxon>
        <taxon>Kitasatospora</taxon>
    </lineage>
</organism>
<dbReference type="Proteomes" id="UP000317940">
    <property type="component" value="Unassembled WGS sequence"/>
</dbReference>
<accession>A0A561S9V6</accession>
<dbReference type="RefSeq" id="WP_145911460.1">
    <property type="nucleotide sequence ID" value="NZ_BAAAMZ010000022.1"/>
</dbReference>
<sequence>MLDRAYVSRYGAGTFGLLVHRDGQPGDADGPVTVVLAHDDTTNAQVFSRAADHGGPGEYTVRLTSAETAAPGYYYLLWTYTVAGTPDSYRLDVEVGSSAPDYDKLADPMKAIVEGVMIRFVDLYDFEVGGPHLQAYVQANWGRNRVAQLLRIAVGKLNTTAQPYQTYTIDGDGGAGFPVTQWGSLLESALYVECLRHLVRSYVEQPEFSSGSGVSRFDRRDYMDRWQNILAGEEPVLTSQLQTFKIANMGLGRPRVLASGGVYGRFGPTRFPLSAAARPRFSTRFY</sequence>
<dbReference type="AlphaFoldDB" id="A0A561S9V6"/>
<reference evidence="1 2" key="1">
    <citation type="submission" date="2019-06" db="EMBL/GenBank/DDBJ databases">
        <title>Sequencing the genomes of 1000 actinobacteria strains.</title>
        <authorList>
            <person name="Klenk H.-P."/>
        </authorList>
    </citation>
    <scope>NUCLEOTIDE SEQUENCE [LARGE SCALE GENOMIC DNA]</scope>
    <source>
        <strain evidence="1 2">DSM 44826</strain>
    </source>
</reference>
<evidence type="ECO:0000313" key="2">
    <source>
        <dbReference type="Proteomes" id="UP000317940"/>
    </source>
</evidence>
<keyword evidence="2" id="KW-1185">Reference proteome</keyword>
<comment type="caution">
    <text evidence="1">The sequence shown here is derived from an EMBL/GenBank/DDBJ whole genome shotgun (WGS) entry which is preliminary data.</text>
</comment>
<protein>
    <submittedName>
        <fullName evidence="1">Uncharacterized protein</fullName>
    </submittedName>
</protein>
<dbReference type="EMBL" id="VIWT01000008">
    <property type="protein sequence ID" value="TWF71658.1"/>
    <property type="molecule type" value="Genomic_DNA"/>
</dbReference>
<gene>
    <name evidence="1" type="ORF">FHX73_1829</name>
</gene>